<reference evidence="2" key="1">
    <citation type="submission" date="2022-03" db="EMBL/GenBank/DDBJ databases">
        <authorList>
            <person name="Martin H S."/>
        </authorList>
    </citation>
    <scope>NUCLEOTIDE SEQUENCE</scope>
</reference>
<feature type="compositionally biased region" description="Basic residues" evidence="1">
    <location>
        <begin position="644"/>
        <end position="657"/>
    </location>
</feature>
<feature type="compositionally biased region" description="Low complexity" evidence="1">
    <location>
        <begin position="284"/>
        <end position="296"/>
    </location>
</feature>
<feature type="region of interest" description="Disordered" evidence="1">
    <location>
        <begin position="250"/>
        <end position="305"/>
    </location>
</feature>
<dbReference type="Proteomes" id="UP000837857">
    <property type="component" value="Chromosome 28"/>
</dbReference>
<sequence length="657" mass="73453">MTKPRTRRQSRRHSAYFDPAEDDSSPPPTATGNISINDMAAMMSTWQRNQEETFEKLLHTVLNHSQRSSPPPAQPAHGNFAACKARYSGAPDESLDGFIDAVEAYKECANVSETNALRGLSMLLTHEAATWWQGVKSTMNKWDHALTSLRGAFGDSRPPHRIYKELFANPQQASEKTELFISKTRALLSRLPKDDLTTKVQMDMVYGLLHSKIRERLRREEIDTFDTLFRKSREIEESYDVTLSTSGLQNKLRQRQFPPPSRHAASIAAAQRSTTAPPLPPQSAPKAPAPAAESSAHGSYRRSPRCSVVSPSPSFLQPHGSSTPFANARRRYCFYCKNYGHTRDECRRLAAKGKQDIDNTADPVPSCYGCNERGVTRSQCAKCNSDFSACEHDRPKGALMGNYGTWYSTTVIKSFCDKDESQASSTSSYNSVSHKGFPSSMLSLPESSFDSLNHKSLLVLLKHNHSCQETTKRVRLADGSVQIQTKSNDTILGMDFIASAGIVFDFAASIWYFSGDEVTYPLEYELSRPCVSVSSADFLREEEGVMLHPEERLLLSDLLKQNKDLSDLTPFTQKADNKQTTPVIPKKGRGRPRIKQSGTKLGPGRVTNLEGEPIITQRNSLERALESRQRVSRDAPQSNVIGPRPRRHRKLPPRLRD</sequence>
<protein>
    <recommendedName>
        <fullName evidence="4">Gag protein</fullName>
    </recommendedName>
</protein>
<organism evidence="2 3">
    <name type="scientific">Iphiclides podalirius</name>
    <name type="common">scarce swallowtail</name>
    <dbReference type="NCBI Taxonomy" id="110791"/>
    <lineage>
        <taxon>Eukaryota</taxon>
        <taxon>Metazoa</taxon>
        <taxon>Ecdysozoa</taxon>
        <taxon>Arthropoda</taxon>
        <taxon>Hexapoda</taxon>
        <taxon>Insecta</taxon>
        <taxon>Pterygota</taxon>
        <taxon>Neoptera</taxon>
        <taxon>Endopterygota</taxon>
        <taxon>Lepidoptera</taxon>
        <taxon>Glossata</taxon>
        <taxon>Ditrysia</taxon>
        <taxon>Papilionoidea</taxon>
        <taxon>Papilionidae</taxon>
        <taxon>Papilioninae</taxon>
        <taxon>Iphiclides</taxon>
    </lineage>
</organism>
<keyword evidence="3" id="KW-1185">Reference proteome</keyword>
<dbReference type="EMBL" id="OW152840">
    <property type="protein sequence ID" value="CAH2061876.1"/>
    <property type="molecule type" value="Genomic_DNA"/>
</dbReference>
<evidence type="ECO:0008006" key="4">
    <source>
        <dbReference type="Google" id="ProtNLM"/>
    </source>
</evidence>
<feature type="region of interest" description="Disordered" evidence="1">
    <location>
        <begin position="1"/>
        <end position="32"/>
    </location>
</feature>
<accession>A0ABN8IQZ4</accession>
<proteinExistence type="predicted"/>
<dbReference type="SUPFAM" id="SSF57756">
    <property type="entry name" value="Retrovirus zinc finger-like domains"/>
    <property type="match status" value="1"/>
</dbReference>
<evidence type="ECO:0000313" key="2">
    <source>
        <dbReference type="EMBL" id="CAH2061876.1"/>
    </source>
</evidence>
<evidence type="ECO:0000313" key="3">
    <source>
        <dbReference type="Proteomes" id="UP000837857"/>
    </source>
</evidence>
<dbReference type="InterPro" id="IPR036875">
    <property type="entry name" value="Znf_CCHC_sf"/>
</dbReference>
<feature type="compositionally biased region" description="Basic and acidic residues" evidence="1">
    <location>
        <begin position="620"/>
        <end position="633"/>
    </location>
</feature>
<evidence type="ECO:0000256" key="1">
    <source>
        <dbReference type="SAM" id="MobiDB-lite"/>
    </source>
</evidence>
<feature type="region of interest" description="Disordered" evidence="1">
    <location>
        <begin position="574"/>
        <end position="657"/>
    </location>
</feature>
<gene>
    <name evidence="2" type="ORF">IPOD504_LOCUS11521</name>
</gene>
<name>A0ABN8IQZ4_9NEOP</name>
<feature type="compositionally biased region" description="Basic residues" evidence="1">
    <location>
        <begin position="1"/>
        <end position="14"/>
    </location>
</feature>
<feature type="non-terminal residue" evidence="2">
    <location>
        <position position="657"/>
    </location>
</feature>